<organism evidence="3 4">
    <name type="scientific">Tetrahymena thermophila (strain SB210)</name>
    <dbReference type="NCBI Taxonomy" id="312017"/>
    <lineage>
        <taxon>Eukaryota</taxon>
        <taxon>Sar</taxon>
        <taxon>Alveolata</taxon>
        <taxon>Ciliophora</taxon>
        <taxon>Intramacronucleata</taxon>
        <taxon>Oligohymenophorea</taxon>
        <taxon>Hymenostomatida</taxon>
        <taxon>Tetrahymenina</taxon>
        <taxon>Tetrahymenidae</taxon>
        <taxon>Tetrahymena</taxon>
    </lineage>
</organism>
<keyword evidence="2" id="KW-1133">Transmembrane helix</keyword>
<evidence type="ECO:0000313" key="3">
    <source>
        <dbReference type="EMBL" id="EAR88514.2"/>
    </source>
</evidence>
<evidence type="ECO:0000256" key="2">
    <source>
        <dbReference type="SAM" id="Phobius"/>
    </source>
</evidence>
<reference evidence="4" key="1">
    <citation type="journal article" date="2006" name="PLoS Biol.">
        <title>Macronuclear genome sequence of the ciliate Tetrahymena thermophila, a model eukaryote.</title>
        <authorList>
            <person name="Eisen J.A."/>
            <person name="Coyne R.S."/>
            <person name="Wu M."/>
            <person name="Wu D."/>
            <person name="Thiagarajan M."/>
            <person name="Wortman J.R."/>
            <person name="Badger J.H."/>
            <person name="Ren Q."/>
            <person name="Amedeo P."/>
            <person name="Jones K.M."/>
            <person name="Tallon L.J."/>
            <person name="Delcher A.L."/>
            <person name="Salzberg S.L."/>
            <person name="Silva J.C."/>
            <person name="Haas B.J."/>
            <person name="Majoros W.H."/>
            <person name="Farzad M."/>
            <person name="Carlton J.M."/>
            <person name="Smith R.K. Jr."/>
            <person name="Garg J."/>
            <person name="Pearlman R.E."/>
            <person name="Karrer K.M."/>
            <person name="Sun L."/>
            <person name="Manning G."/>
            <person name="Elde N.C."/>
            <person name="Turkewitz A.P."/>
            <person name="Asai D.J."/>
            <person name="Wilkes D.E."/>
            <person name="Wang Y."/>
            <person name="Cai H."/>
            <person name="Collins K."/>
            <person name="Stewart B.A."/>
            <person name="Lee S.R."/>
            <person name="Wilamowska K."/>
            <person name="Weinberg Z."/>
            <person name="Ruzzo W.L."/>
            <person name="Wloga D."/>
            <person name="Gaertig J."/>
            <person name="Frankel J."/>
            <person name="Tsao C.-C."/>
            <person name="Gorovsky M.A."/>
            <person name="Keeling P.J."/>
            <person name="Waller R.F."/>
            <person name="Patron N.J."/>
            <person name="Cherry J.M."/>
            <person name="Stover N.A."/>
            <person name="Krieger C.J."/>
            <person name="del Toro C."/>
            <person name="Ryder H.F."/>
            <person name="Williamson S.C."/>
            <person name="Barbeau R.A."/>
            <person name="Hamilton E.P."/>
            <person name="Orias E."/>
        </authorList>
    </citation>
    <scope>NUCLEOTIDE SEQUENCE [LARGE SCALE GENOMIC DNA]</scope>
    <source>
        <strain evidence="4">SB210</strain>
    </source>
</reference>
<keyword evidence="2" id="KW-0812">Transmembrane</keyword>
<feature type="transmembrane region" description="Helical" evidence="2">
    <location>
        <begin position="1234"/>
        <end position="1252"/>
    </location>
</feature>
<keyword evidence="2" id="KW-0472">Membrane</keyword>
<dbReference type="InterPro" id="IPR036705">
    <property type="entry name" value="Ribosyl_crysJ1_sf"/>
</dbReference>
<dbReference type="Pfam" id="PF03747">
    <property type="entry name" value="ADP_ribosyl_GH"/>
    <property type="match status" value="1"/>
</dbReference>
<feature type="binding site" evidence="1">
    <location>
        <position position="1012"/>
    </location>
    <ligand>
        <name>Mg(2+)</name>
        <dbReference type="ChEBI" id="CHEBI:18420"/>
        <label>1</label>
    </ligand>
</feature>
<gene>
    <name evidence="3" type="ORF">TTHERM_00180920</name>
</gene>
<dbReference type="Gene3D" id="1.10.4080.10">
    <property type="entry name" value="ADP-ribosylation/Crystallin J1"/>
    <property type="match status" value="1"/>
</dbReference>
<sequence>MGQNCCSQCNTKVAEQFTLECDEGTDQQQLEAVKAQFKFINTNQIPILLQSQLFKSEFVREINAHQKLNKIAYLQNVKIQSIINDPLGLYLEQQFCFEMNRYQLNVPILSVNLITDWQKMKNIVQQRLQFDRCLLNVMLQEFQGNKFIQPLNDRIFNQFCSIQILQELFVSIDEMLNQSQQNLFPHNQNQNFDKNNKVKQYDQAVANLNIDQLQFSKYANEEFIYIPIINLTFRELSQNAINTQFIDCRNISLTGYSNIEFVLKATQMMQMCISVLKHQQQASPSLNINPSVHKDISNYQIYVLVLHKTQVQIQNMQIIKTRNIEINKYLLCDQQALILKQQIYFQQDQLAFLLSEPVQQQFSSQFLDELLMYKVLNKNTINYVDKYVFNLRKTIFEQLTKIYIQSCKDIQKPQLFEDYLTNSLIYFLKRSQESILQQLNDNISNHQDKNSFSKIVITTKNGNLKPQDIINMSEYADFVFSTCSSIIFDEYFSKFYFQILQDQDNQQIKQTTTTNIFSIIEKIVYSLNKIKQSNKQNNYTIESENFYTEAIQENNKIFSNGQRKETDIQNNNKNNKLSYNGAINQQRDSNFLQNAQNQFKQKLNQLNKSDQYHEPQNFYSPVYQERFVKQNYTPIQETPLTTDQIINSLPISPSNLHEKKEGNFTPKQHFQGQQQQIQHIQQIDNNQNSPLKNKNIFKLNINKKNNFIDSNNYNNINQYLQNRANPDNYKNNASGNNSTINEKINQTANNENNKFIKQNDRKDIIQQQNNHINFRNGNSHIYNSPQKNGINTNQIEKSNDNIILNNPSKKSLDRQNYVNKSNLRYKDDTQRESDVQSLEQNQKVKNVNFNLSNSKVSQNNENNNNNQFQGSLRKLNENNEQESNGGYDSPTFLSSKNINSSFNVFDQQDIQQNIRNSHKKQVNENNVAFQERTSYLHSVNSMHLSKLDLFQKTEIYNKKLDLYLGCIFGSFLGDSMGLFIRYKKQFSIKEIQQSINMEYQPSIILPNPAQLSEISELSLEIGYGLSCKYGVFDQKEIAMNLIEWVNSRPPFNIDNKQFYKVLRQVSNLQDDIKPEELYKQIQQKFLFDQNEDNQVEVLARVCFLAVFTSAVMDEDMIKIIKSLVLMFTHPSDQLLTNACLAICYCIKQIINSNLDRKSIFEKTMKFCLTHIMDSQIIEILQHSTNPIMKVFDHLTIQQQPLQFAVYMAFYFFYHNFGFESSLQNIFSYGGDSCLFGSIVGCLIGAIIGFGNLPQTQLQKMMNFNPENVKFFLRPERYSPKNGYNIAKEILEFYFSKE</sequence>
<dbReference type="GeneID" id="7827296"/>
<dbReference type="InParanoid" id="Q22TC4"/>
<keyword evidence="1" id="KW-0460">Magnesium</keyword>
<accession>Q22TC4</accession>
<protein>
    <submittedName>
        <fullName evidence="3">ADP-ribosylglycohydrolase</fullName>
    </submittedName>
</protein>
<keyword evidence="4" id="KW-1185">Reference proteome</keyword>
<feature type="binding site" evidence="1">
    <location>
        <position position="1231"/>
    </location>
    <ligand>
        <name>Mg(2+)</name>
        <dbReference type="ChEBI" id="CHEBI:18420"/>
        <label>1</label>
    </ligand>
</feature>
<dbReference type="KEGG" id="tet:TTHERM_00180920"/>
<evidence type="ECO:0000313" key="4">
    <source>
        <dbReference type="Proteomes" id="UP000009168"/>
    </source>
</evidence>
<comment type="cofactor">
    <cofactor evidence="1">
        <name>Mg(2+)</name>
        <dbReference type="ChEBI" id="CHEBI:18420"/>
    </cofactor>
    <text evidence="1">Binds 2 magnesium ions per subunit.</text>
</comment>
<proteinExistence type="predicted"/>
<evidence type="ECO:0000256" key="1">
    <source>
        <dbReference type="PIRSR" id="PIRSR605502-1"/>
    </source>
</evidence>
<dbReference type="GO" id="GO:0046872">
    <property type="term" value="F:metal ion binding"/>
    <property type="evidence" value="ECO:0007669"/>
    <property type="project" value="UniProtKB-KW"/>
</dbReference>
<keyword evidence="1" id="KW-0479">Metal-binding</keyword>
<name>Q22TC4_TETTS</name>
<dbReference type="SUPFAM" id="SSF101478">
    <property type="entry name" value="ADP-ribosylglycohydrolase"/>
    <property type="match status" value="1"/>
</dbReference>
<dbReference type="RefSeq" id="XP_001008759.2">
    <property type="nucleotide sequence ID" value="XM_001008759.2"/>
</dbReference>
<dbReference type="EMBL" id="GG662840">
    <property type="protein sequence ID" value="EAR88514.2"/>
    <property type="molecule type" value="Genomic_DNA"/>
</dbReference>
<dbReference type="Proteomes" id="UP000009168">
    <property type="component" value="Unassembled WGS sequence"/>
</dbReference>
<dbReference type="HOGENOM" id="CLU_265152_0_0_1"/>
<dbReference type="InterPro" id="IPR005502">
    <property type="entry name" value="Ribosyl_crysJ1"/>
</dbReference>